<dbReference type="PANTHER" id="PTHR37311:SF1">
    <property type="entry name" value="2-PHOSPHOSULFOLACTATE PHOSPHATASE-RELATED"/>
    <property type="match status" value="1"/>
</dbReference>
<dbReference type="Pfam" id="PF04029">
    <property type="entry name" value="2-ph_phosp"/>
    <property type="match status" value="1"/>
</dbReference>
<comment type="caution">
    <text evidence="8">The sequence shown here is derived from an EMBL/GenBank/DDBJ whole genome shotgun (WGS) entry which is preliminary data.</text>
</comment>
<evidence type="ECO:0000256" key="4">
    <source>
        <dbReference type="ARBA" id="ARBA00021948"/>
    </source>
</evidence>
<gene>
    <name evidence="8" type="primary">comB</name>
    <name evidence="8" type="ORF">CQU01_04530</name>
</gene>
<dbReference type="PANTHER" id="PTHR37311">
    <property type="entry name" value="2-PHOSPHOSULFOLACTATE PHOSPHATASE-RELATED"/>
    <property type="match status" value="1"/>
</dbReference>
<dbReference type="EMBL" id="BJXW01000007">
    <property type="protein sequence ID" value="GEN30215.1"/>
    <property type="molecule type" value="Genomic_DNA"/>
</dbReference>
<evidence type="ECO:0000256" key="6">
    <source>
        <dbReference type="ARBA" id="ARBA00022842"/>
    </source>
</evidence>
<comment type="cofactor">
    <cofactor evidence="1">
        <name>Mg(2+)</name>
        <dbReference type="ChEBI" id="CHEBI:18420"/>
    </cofactor>
</comment>
<evidence type="ECO:0000256" key="3">
    <source>
        <dbReference type="ARBA" id="ARBA00012953"/>
    </source>
</evidence>
<dbReference type="GO" id="GO:0000287">
    <property type="term" value="F:magnesium ion binding"/>
    <property type="evidence" value="ECO:0007669"/>
    <property type="project" value="InterPro"/>
</dbReference>
<dbReference type="AlphaFoldDB" id="A0A511UUC6"/>
<organism evidence="8 9">
    <name type="scientific">Cerasibacillus quisquiliarum</name>
    <dbReference type="NCBI Taxonomy" id="227865"/>
    <lineage>
        <taxon>Bacteria</taxon>
        <taxon>Bacillati</taxon>
        <taxon>Bacillota</taxon>
        <taxon>Bacilli</taxon>
        <taxon>Bacillales</taxon>
        <taxon>Bacillaceae</taxon>
        <taxon>Cerasibacillus</taxon>
    </lineage>
</organism>
<sequence>MHIQIYQGNTAPPTAANITIVIDVIRAFTVAHYAFLKGVKRIILAKNLEQAFQLKMKNPDFLLAGEINGFPIKGFDLDNSPYNMKAKNLTGKTLIQKTTNGVKATLHCLSSDHVFVTGYANAKTTAKFIKNKFAKDREKSINIIASHPSGDDDLACAEYIKSILEDSNTISSKKVAERIKHSHVAEKFFDENNSYFNRVDIEYCMIELDTGFVMKVRKNAKIPMIERVNVCKKKS</sequence>
<proteinExistence type="inferred from homology"/>
<dbReference type="GO" id="GO:0050545">
    <property type="term" value="F:sulfopyruvate decarboxylase activity"/>
    <property type="evidence" value="ECO:0007669"/>
    <property type="project" value="TreeGrafter"/>
</dbReference>
<dbReference type="InterPro" id="IPR005238">
    <property type="entry name" value="ComB-like"/>
</dbReference>
<dbReference type="EC" id="3.1.3.71" evidence="3"/>
<evidence type="ECO:0000313" key="9">
    <source>
        <dbReference type="Proteomes" id="UP000321491"/>
    </source>
</evidence>
<reference evidence="8 9" key="1">
    <citation type="submission" date="2019-07" db="EMBL/GenBank/DDBJ databases">
        <title>Whole genome shotgun sequence of Cerasibacillus quisquiliarum NBRC 102429.</title>
        <authorList>
            <person name="Hosoyama A."/>
            <person name="Uohara A."/>
            <person name="Ohji S."/>
            <person name="Ichikawa N."/>
        </authorList>
    </citation>
    <scope>NUCLEOTIDE SEQUENCE [LARGE SCALE GENOMIC DNA]</scope>
    <source>
        <strain evidence="8 9">NBRC 102429</strain>
    </source>
</reference>
<name>A0A511UUC6_9BACI</name>
<accession>A0A511UUC6</accession>
<protein>
    <recommendedName>
        <fullName evidence="4">Probable 2-phosphosulfolactate phosphatase</fullName>
        <ecNumber evidence="3">3.1.3.71</ecNumber>
    </recommendedName>
</protein>
<evidence type="ECO:0000256" key="5">
    <source>
        <dbReference type="ARBA" id="ARBA00022801"/>
    </source>
</evidence>
<keyword evidence="6" id="KW-0460">Magnesium</keyword>
<comment type="catalytic activity">
    <reaction evidence="7">
        <text>(2R)-O-phospho-3-sulfolactate + H2O = (2R)-3-sulfolactate + phosphate</text>
        <dbReference type="Rhea" id="RHEA:23416"/>
        <dbReference type="ChEBI" id="CHEBI:15377"/>
        <dbReference type="ChEBI" id="CHEBI:15597"/>
        <dbReference type="ChEBI" id="CHEBI:43474"/>
        <dbReference type="ChEBI" id="CHEBI:58738"/>
        <dbReference type="EC" id="3.1.3.71"/>
    </reaction>
</comment>
<evidence type="ECO:0000256" key="7">
    <source>
        <dbReference type="ARBA" id="ARBA00033711"/>
    </source>
</evidence>
<dbReference type="Gene3D" id="3.90.1560.10">
    <property type="entry name" value="ComB-like"/>
    <property type="match status" value="1"/>
</dbReference>
<keyword evidence="9" id="KW-1185">Reference proteome</keyword>
<dbReference type="GO" id="GO:0050532">
    <property type="term" value="F:2-phosphosulfolactate phosphatase activity"/>
    <property type="evidence" value="ECO:0007669"/>
    <property type="project" value="UniProtKB-EC"/>
</dbReference>
<comment type="similarity">
    <text evidence="2">Belongs to the ComB family.</text>
</comment>
<evidence type="ECO:0000256" key="1">
    <source>
        <dbReference type="ARBA" id="ARBA00001946"/>
    </source>
</evidence>
<evidence type="ECO:0000256" key="2">
    <source>
        <dbReference type="ARBA" id="ARBA00009997"/>
    </source>
</evidence>
<dbReference type="OrthoDB" id="4913at2"/>
<evidence type="ECO:0000313" key="8">
    <source>
        <dbReference type="EMBL" id="GEN30215.1"/>
    </source>
</evidence>
<dbReference type="InterPro" id="IPR036702">
    <property type="entry name" value="ComB-like_sf"/>
</dbReference>
<keyword evidence="5" id="KW-0378">Hydrolase</keyword>
<dbReference type="Proteomes" id="UP000321491">
    <property type="component" value="Unassembled WGS sequence"/>
</dbReference>
<dbReference type="SUPFAM" id="SSF142823">
    <property type="entry name" value="ComB-like"/>
    <property type="match status" value="1"/>
</dbReference>
<dbReference type="RefSeq" id="WP_146935278.1">
    <property type="nucleotide sequence ID" value="NZ_BJXW01000007.1"/>
</dbReference>